<organism evidence="3 4">
    <name type="scientific">Phytohabitans maris</name>
    <dbReference type="NCBI Taxonomy" id="3071409"/>
    <lineage>
        <taxon>Bacteria</taxon>
        <taxon>Bacillati</taxon>
        <taxon>Actinomycetota</taxon>
        <taxon>Actinomycetes</taxon>
        <taxon>Micromonosporales</taxon>
        <taxon>Micromonosporaceae</taxon>
    </lineage>
</organism>
<protein>
    <submittedName>
        <fullName evidence="3">Extracellular solute-binding protein</fullName>
    </submittedName>
</protein>
<dbReference type="Proteomes" id="UP001230908">
    <property type="component" value="Unassembled WGS sequence"/>
</dbReference>
<evidence type="ECO:0000256" key="2">
    <source>
        <dbReference type="SAM" id="MobiDB-lite"/>
    </source>
</evidence>
<dbReference type="EMBL" id="JAVHUY010000009">
    <property type="protein sequence ID" value="MDQ7905219.1"/>
    <property type="molecule type" value="Genomic_DNA"/>
</dbReference>
<dbReference type="PANTHER" id="PTHR30006:SF2">
    <property type="entry name" value="ABC TRANSPORTER SUBSTRATE-BINDING PROTEIN"/>
    <property type="match status" value="1"/>
</dbReference>
<dbReference type="Gene3D" id="3.40.190.10">
    <property type="entry name" value="Periplasmic binding protein-like II"/>
    <property type="match status" value="2"/>
</dbReference>
<gene>
    <name evidence="3" type="ORF">RB614_11860</name>
</gene>
<accession>A0ABU0ZDT2</accession>
<reference evidence="3 4" key="1">
    <citation type="submission" date="2023-08" db="EMBL/GenBank/DDBJ databases">
        <title>Phytohabitans sansha sp. nov., isolated from marine sediment.</title>
        <authorList>
            <person name="Zhao Y."/>
            <person name="Yi K."/>
        </authorList>
    </citation>
    <scope>NUCLEOTIDE SEQUENCE [LARGE SCALE GENOMIC DNA]</scope>
    <source>
        <strain evidence="3 4">ZYX-F-186</strain>
    </source>
</reference>
<dbReference type="RefSeq" id="WP_308712491.1">
    <property type="nucleotide sequence ID" value="NZ_JAVHUY010000009.1"/>
</dbReference>
<sequence length="350" mass="36353">MALLTAGCGSESDGAGPTSGVDPNLGGGTEWQQIVDAANAEGKVVLYTASDGATTTLPPAFAKDYPDIELVVVHYASGQLTAKLDAEKGTTSTGADVAMASSKGWWDSNVDRLPEITGPALARYWSEKPSYVLGGDKYVMSGATPLGAAVNTDRLKELKADPITGYKDLLQPALGRNIGIVPGEGSPAAEQWWYYATQEMGGADALKQLASLRPRAYENGTTPLATDVGSGEIAVGFYATQSSTQALAEQGAPIEFVPLEPAIAIGGYTGIVGTARPNAAQVLANWLLSPAGQVALFGEGNAWTPLQKAELGEVPSTMTSIPEDSHLTDGVLTPEQSAFYDGQFLPSLGR</sequence>
<comment type="caution">
    <text evidence="3">The sequence shown here is derived from an EMBL/GenBank/DDBJ whole genome shotgun (WGS) entry which is preliminary data.</text>
</comment>
<evidence type="ECO:0000313" key="3">
    <source>
        <dbReference type="EMBL" id="MDQ7905219.1"/>
    </source>
</evidence>
<dbReference type="SUPFAM" id="SSF53850">
    <property type="entry name" value="Periplasmic binding protein-like II"/>
    <property type="match status" value="1"/>
</dbReference>
<keyword evidence="1" id="KW-0732">Signal</keyword>
<proteinExistence type="predicted"/>
<feature type="region of interest" description="Disordered" evidence="2">
    <location>
        <begin position="1"/>
        <end position="28"/>
    </location>
</feature>
<keyword evidence="4" id="KW-1185">Reference proteome</keyword>
<evidence type="ECO:0000256" key="1">
    <source>
        <dbReference type="ARBA" id="ARBA00022729"/>
    </source>
</evidence>
<evidence type="ECO:0000313" key="4">
    <source>
        <dbReference type="Proteomes" id="UP001230908"/>
    </source>
</evidence>
<dbReference type="PANTHER" id="PTHR30006">
    <property type="entry name" value="THIAMINE-BINDING PERIPLASMIC PROTEIN-RELATED"/>
    <property type="match status" value="1"/>
</dbReference>
<dbReference type="Pfam" id="PF13531">
    <property type="entry name" value="SBP_bac_11"/>
    <property type="match status" value="1"/>
</dbReference>
<name>A0ABU0ZDT2_9ACTN</name>